<dbReference type="Proteomes" id="UP000886653">
    <property type="component" value="Unassembled WGS sequence"/>
</dbReference>
<sequence length="190" mass="21641">MQDIPQLVYSENAESSCFYERILRGRDARHDRKRLRNECKTSSMCPEIQVTNAFQLTVVSKNIVISSSRVVGRWSVRRAIPDLPQGILAPGNLFTHPLLRNPSTSLLTHRPRLSLTTSFPSIHLNLSSIVRYSPDIKNLAAQMFINGNTQQEINQTLRCNISFCTLMQYKALYRSTQSAVRDPATYQRQG</sequence>
<evidence type="ECO:0000313" key="2">
    <source>
        <dbReference type="Proteomes" id="UP000886653"/>
    </source>
</evidence>
<name>A0A9P6NGD0_9BASI</name>
<gene>
    <name evidence="1" type="ORF">CROQUDRAFT_521029</name>
</gene>
<proteinExistence type="predicted"/>
<organism evidence="1 2">
    <name type="scientific">Cronartium quercuum f. sp. fusiforme G11</name>
    <dbReference type="NCBI Taxonomy" id="708437"/>
    <lineage>
        <taxon>Eukaryota</taxon>
        <taxon>Fungi</taxon>
        <taxon>Dikarya</taxon>
        <taxon>Basidiomycota</taxon>
        <taxon>Pucciniomycotina</taxon>
        <taxon>Pucciniomycetes</taxon>
        <taxon>Pucciniales</taxon>
        <taxon>Coleosporiaceae</taxon>
        <taxon>Cronartium</taxon>
    </lineage>
</organism>
<comment type="caution">
    <text evidence="1">The sequence shown here is derived from an EMBL/GenBank/DDBJ whole genome shotgun (WGS) entry which is preliminary data.</text>
</comment>
<protein>
    <submittedName>
        <fullName evidence="1">Uncharacterized protein</fullName>
    </submittedName>
</protein>
<reference evidence="1" key="1">
    <citation type="submission" date="2013-11" db="EMBL/GenBank/DDBJ databases">
        <title>Genome sequence of the fusiform rust pathogen reveals effectors for host alternation and coevolution with pine.</title>
        <authorList>
            <consortium name="DOE Joint Genome Institute"/>
            <person name="Smith K."/>
            <person name="Pendleton A."/>
            <person name="Kubisiak T."/>
            <person name="Anderson C."/>
            <person name="Salamov A."/>
            <person name="Aerts A."/>
            <person name="Riley R."/>
            <person name="Clum A."/>
            <person name="Lindquist E."/>
            <person name="Ence D."/>
            <person name="Campbell M."/>
            <person name="Kronenberg Z."/>
            <person name="Feau N."/>
            <person name="Dhillon B."/>
            <person name="Hamelin R."/>
            <person name="Burleigh J."/>
            <person name="Smith J."/>
            <person name="Yandell M."/>
            <person name="Nelson C."/>
            <person name="Grigoriev I."/>
            <person name="Davis J."/>
        </authorList>
    </citation>
    <scope>NUCLEOTIDE SEQUENCE</scope>
    <source>
        <strain evidence="1">G11</strain>
    </source>
</reference>
<dbReference type="AlphaFoldDB" id="A0A9P6NGD0"/>
<accession>A0A9P6NGD0</accession>
<evidence type="ECO:0000313" key="1">
    <source>
        <dbReference type="EMBL" id="KAG0146411.1"/>
    </source>
</evidence>
<keyword evidence="2" id="KW-1185">Reference proteome</keyword>
<dbReference type="EMBL" id="MU167261">
    <property type="protein sequence ID" value="KAG0146411.1"/>
    <property type="molecule type" value="Genomic_DNA"/>
</dbReference>